<dbReference type="SUPFAM" id="SSF56300">
    <property type="entry name" value="Metallo-dependent phosphatases"/>
    <property type="match status" value="1"/>
</dbReference>
<proteinExistence type="inferred from homology"/>
<evidence type="ECO:0000313" key="7">
    <source>
        <dbReference type="Proteomes" id="UP000467193"/>
    </source>
</evidence>
<dbReference type="RefSeq" id="WP_163799164.1">
    <property type="nucleotide sequence ID" value="NZ_AP022588.1"/>
</dbReference>
<feature type="domain" description="Calcineurin-like phosphoesterase" evidence="5">
    <location>
        <begin position="1"/>
        <end position="196"/>
    </location>
</feature>
<dbReference type="KEGG" id="msei:MSEDJ_40880"/>
<evidence type="ECO:0000256" key="4">
    <source>
        <dbReference type="ARBA" id="ARBA00025742"/>
    </source>
</evidence>
<dbReference type="Proteomes" id="UP000467193">
    <property type="component" value="Chromosome"/>
</dbReference>
<evidence type="ECO:0000256" key="3">
    <source>
        <dbReference type="ARBA" id="ARBA00023004"/>
    </source>
</evidence>
<dbReference type="AlphaFoldDB" id="A0A7I7QUP3"/>
<dbReference type="PANTHER" id="PTHR42988:SF2">
    <property type="entry name" value="CYCLIC NUCLEOTIDE PHOSPHODIESTERASE CBUA0032-RELATED"/>
    <property type="match status" value="1"/>
</dbReference>
<dbReference type="InterPro" id="IPR042283">
    <property type="entry name" value="GpdQ_catalytic"/>
</dbReference>
<dbReference type="InterPro" id="IPR050884">
    <property type="entry name" value="CNP_phosphodiesterase-III"/>
</dbReference>
<dbReference type="Gene3D" id="3.60.21.40">
    <property type="entry name" value="GpdQ, catalytic alpha/beta sandwich domain"/>
    <property type="match status" value="1"/>
</dbReference>
<name>A0A7I7QUP3_9MYCO</name>
<dbReference type="InterPro" id="IPR042281">
    <property type="entry name" value="GpdQ_beta-strand"/>
</dbReference>
<dbReference type="Gene3D" id="3.30.750.180">
    <property type="entry name" value="GpdQ, beta-strand dimerisation domain"/>
    <property type="match status" value="1"/>
</dbReference>
<dbReference type="CDD" id="cd07402">
    <property type="entry name" value="MPP_GpdQ"/>
    <property type="match status" value="1"/>
</dbReference>
<evidence type="ECO:0000256" key="1">
    <source>
        <dbReference type="ARBA" id="ARBA00022723"/>
    </source>
</evidence>
<dbReference type="GO" id="GO:0004112">
    <property type="term" value="F:cyclic-nucleotide phosphodiesterase activity"/>
    <property type="evidence" value="ECO:0007669"/>
    <property type="project" value="InterPro"/>
</dbReference>
<evidence type="ECO:0000256" key="2">
    <source>
        <dbReference type="ARBA" id="ARBA00022801"/>
    </source>
</evidence>
<sequence>MLIAQLSDLHVCPHGMLYHGVVDSNGALVDAIDHLLAMDRRPDLVLLTGDLVDEGRPEEYEYLREILLRLTIPFLLIPGNHDDRENLRTAFSDHRYLPAHGPLHYCVDDHPVRIIGLDSTVPGSHHGHVDPDGLTWLADTLAANTTKPTLLMLHHPPIVSGIDVMDQYRYVDGAGLRAVVERVGNVEIVLCGHVHRSMLTRWADTVLCACPSTVTEIDLRLSAGASPSSHAGPRGCMLHLWNERHGLVSHTSQIGVFDGPYPFV</sequence>
<accession>A0A7I7QUP3</accession>
<gene>
    <name evidence="6" type="primary">cpdA</name>
    <name evidence="6" type="ORF">MSEDJ_40880</name>
</gene>
<dbReference type="InterPro" id="IPR004843">
    <property type="entry name" value="Calcineurin-like_PHP"/>
</dbReference>
<keyword evidence="2" id="KW-0378">Hydrolase</keyword>
<keyword evidence="1" id="KW-0479">Metal-binding</keyword>
<keyword evidence="3" id="KW-0408">Iron</keyword>
<reference evidence="6 7" key="1">
    <citation type="journal article" date="2019" name="Emerg. Microbes Infect.">
        <title>Comprehensive subspecies identification of 175 nontuberculous mycobacteria species based on 7547 genomic profiles.</title>
        <authorList>
            <person name="Matsumoto Y."/>
            <person name="Kinjo T."/>
            <person name="Motooka D."/>
            <person name="Nabeya D."/>
            <person name="Jung N."/>
            <person name="Uechi K."/>
            <person name="Horii T."/>
            <person name="Iida T."/>
            <person name="Fujita J."/>
            <person name="Nakamura S."/>
        </authorList>
    </citation>
    <scope>NUCLEOTIDE SEQUENCE [LARGE SCALE GENOMIC DNA]</scope>
    <source>
        <strain evidence="6 7">JCM 17899</strain>
    </source>
</reference>
<dbReference type="GO" id="GO:0046872">
    <property type="term" value="F:metal ion binding"/>
    <property type="evidence" value="ECO:0007669"/>
    <property type="project" value="UniProtKB-KW"/>
</dbReference>
<evidence type="ECO:0000259" key="5">
    <source>
        <dbReference type="Pfam" id="PF00149"/>
    </source>
</evidence>
<evidence type="ECO:0000313" key="6">
    <source>
        <dbReference type="EMBL" id="BBY29992.1"/>
    </source>
</evidence>
<keyword evidence="7" id="KW-1185">Reference proteome</keyword>
<organism evidence="6 7">
    <name type="scientific">Mycolicibacterium sediminis</name>
    <dbReference type="NCBI Taxonomy" id="1286180"/>
    <lineage>
        <taxon>Bacteria</taxon>
        <taxon>Bacillati</taxon>
        <taxon>Actinomycetota</taxon>
        <taxon>Actinomycetes</taxon>
        <taxon>Mycobacteriales</taxon>
        <taxon>Mycobacteriaceae</taxon>
        <taxon>Mycolicibacterium</taxon>
    </lineage>
</organism>
<dbReference type="EMBL" id="AP022588">
    <property type="protein sequence ID" value="BBY29992.1"/>
    <property type="molecule type" value="Genomic_DNA"/>
</dbReference>
<dbReference type="InterPro" id="IPR029052">
    <property type="entry name" value="Metallo-depent_PP-like"/>
</dbReference>
<dbReference type="PANTHER" id="PTHR42988">
    <property type="entry name" value="PHOSPHOHYDROLASE"/>
    <property type="match status" value="1"/>
</dbReference>
<dbReference type="Pfam" id="PF00149">
    <property type="entry name" value="Metallophos"/>
    <property type="match status" value="1"/>
</dbReference>
<dbReference type="InterPro" id="IPR026575">
    <property type="entry name" value="GpdQ/CpdA-like"/>
</dbReference>
<comment type="similarity">
    <text evidence="4">Belongs to the cyclic nucleotide phosphodiesterase class-III family.</text>
</comment>
<protein>
    <submittedName>
        <fullName evidence="6">3',5'-cyclic adenosine monophosphate phosphodiesterase CpdA</fullName>
    </submittedName>
</protein>